<dbReference type="Gene3D" id="3.10.580.10">
    <property type="entry name" value="CBS-domain"/>
    <property type="match status" value="2"/>
</dbReference>
<reference evidence="5 6" key="1">
    <citation type="submission" date="2023-02" db="EMBL/GenBank/DDBJ databases">
        <title>Bacterial whole genome sequence for Curvibacter sp. HBC28.</title>
        <authorList>
            <person name="Le V."/>
            <person name="Ko S.-R."/>
            <person name="Ahn C.-Y."/>
            <person name="Oh H.-M."/>
        </authorList>
    </citation>
    <scope>NUCLEOTIDE SEQUENCE [LARGE SCALE GENOMIC DNA]</scope>
    <source>
        <strain evidence="5 6">HBC28</strain>
    </source>
</reference>
<feature type="domain" description="CBS" evidence="4">
    <location>
        <begin position="168"/>
        <end position="226"/>
    </location>
</feature>
<dbReference type="Pfam" id="PF00571">
    <property type="entry name" value="CBS"/>
    <property type="match status" value="2"/>
</dbReference>
<dbReference type="InterPro" id="IPR046342">
    <property type="entry name" value="CBS_dom_sf"/>
</dbReference>
<proteinExistence type="predicted"/>
<dbReference type="Proteomes" id="UP001528672">
    <property type="component" value="Unassembled WGS sequence"/>
</dbReference>
<dbReference type="SUPFAM" id="SSF54631">
    <property type="entry name" value="CBS-domain pair"/>
    <property type="match status" value="1"/>
</dbReference>
<sequence length="228" mass="23952">MFYVYGLGGPIYRGPLENLAQVSPVRALSALRRVQGVNAPATERLPDPAEAPAPAHSGAPHTLRQEALAAYTDTQQGPTPAREPLERVQDVMTREVLSMAPSLSAAEAWEALAARGVGQAPVVNAQGLLVGLLLRADLLPASLLPGPAANTTGIAAWQLAQRPVSELMLTPVPAVTPDTHLRQAARVLLDMGLPGLPVTQDSGQVVGFLSRADILRAVVADPPLDLWT</sequence>
<accession>A0ABT5MH02</accession>
<gene>
    <name evidence="5" type="ORF">PSQ39_14445</name>
</gene>
<dbReference type="PANTHER" id="PTHR43080">
    <property type="entry name" value="CBS DOMAIN-CONTAINING PROTEIN CBSX3, MITOCHONDRIAL"/>
    <property type="match status" value="1"/>
</dbReference>
<dbReference type="SMART" id="SM00116">
    <property type="entry name" value="CBS"/>
    <property type="match status" value="2"/>
</dbReference>
<evidence type="ECO:0000313" key="6">
    <source>
        <dbReference type="Proteomes" id="UP001528672"/>
    </source>
</evidence>
<dbReference type="RefSeq" id="WP_273927531.1">
    <property type="nucleotide sequence ID" value="NZ_JAQSIO010000005.1"/>
</dbReference>
<evidence type="ECO:0000256" key="3">
    <source>
        <dbReference type="SAM" id="MobiDB-lite"/>
    </source>
</evidence>
<feature type="domain" description="CBS" evidence="4">
    <location>
        <begin position="92"/>
        <end position="148"/>
    </location>
</feature>
<protein>
    <submittedName>
        <fullName evidence="5">CBS domain-containing protein</fullName>
    </submittedName>
</protein>
<dbReference type="InterPro" id="IPR051257">
    <property type="entry name" value="Diverse_CBS-Domain"/>
</dbReference>
<dbReference type="InterPro" id="IPR000644">
    <property type="entry name" value="CBS_dom"/>
</dbReference>
<comment type="caution">
    <text evidence="5">The sequence shown here is derived from an EMBL/GenBank/DDBJ whole genome shotgun (WGS) entry which is preliminary data.</text>
</comment>
<dbReference type="PANTHER" id="PTHR43080:SF2">
    <property type="entry name" value="CBS DOMAIN-CONTAINING PROTEIN"/>
    <property type="match status" value="1"/>
</dbReference>
<evidence type="ECO:0000259" key="4">
    <source>
        <dbReference type="PROSITE" id="PS51371"/>
    </source>
</evidence>
<keyword evidence="6" id="KW-1185">Reference proteome</keyword>
<evidence type="ECO:0000256" key="1">
    <source>
        <dbReference type="ARBA" id="ARBA00023122"/>
    </source>
</evidence>
<keyword evidence="1 2" id="KW-0129">CBS domain</keyword>
<dbReference type="EMBL" id="JAQSIO010000005">
    <property type="protein sequence ID" value="MDD0815833.1"/>
    <property type="molecule type" value="Genomic_DNA"/>
</dbReference>
<feature type="region of interest" description="Disordered" evidence="3">
    <location>
        <begin position="39"/>
        <end position="59"/>
    </location>
</feature>
<evidence type="ECO:0000256" key="2">
    <source>
        <dbReference type="PROSITE-ProRule" id="PRU00703"/>
    </source>
</evidence>
<name>A0ABT5MH02_9BURK</name>
<evidence type="ECO:0000313" key="5">
    <source>
        <dbReference type="EMBL" id="MDD0815833.1"/>
    </source>
</evidence>
<organism evidence="5 6">
    <name type="scientific">Curvibacter microcysteis</name>
    <dbReference type="NCBI Taxonomy" id="3026419"/>
    <lineage>
        <taxon>Bacteria</taxon>
        <taxon>Pseudomonadati</taxon>
        <taxon>Pseudomonadota</taxon>
        <taxon>Betaproteobacteria</taxon>
        <taxon>Burkholderiales</taxon>
        <taxon>Comamonadaceae</taxon>
        <taxon>Curvibacter</taxon>
    </lineage>
</organism>
<dbReference type="PROSITE" id="PS51371">
    <property type="entry name" value="CBS"/>
    <property type="match status" value="2"/>
</dbReference>